<keyword evidence="9" id="KW-0012">Acyltransferase</keyword>
<dbReference type="InterPro" id="IPR010493">
    <property type="entry name" value="Ser_AcTrfase_N"/>
</dbReference>
<comment type="catalytic activity">
    <reaction evidence="10">
        <text>L-serine + acetyl-CoA = O-acetyl-L-serine + CoA</text>
        <dbReference type="Rhea" id="RHEA:24560"/>
        <dbReference type="ChEBI" id="CHEBI:33384"/>
        <dbReference type="ChEBI" id="CHEBI:57287"/>
        <dbReference type="ChEBI" id="CHEBI:57288"/>
        <dbReference type="ChEBI" id="CHEBI:58340"/>
        <dbReference type="EC" id="2.3.1.30"/>
    </reaction>
</comment>
<dbReference type="InterPro" id="IPR011004">
    <property type="entry name" value="Trimer_LpxA-like_sf"/>
</dbReference>
<evidence type="ECO:0000256" key="5">
    <source>
        <dbReference type="ARBA" id="ARBA00022605"/>
    </source>
</evidence>
<dbReference type="FunFam" id="2.160.10.10:FF:000002">
    <property type="entry name" value="Serine acetyltransferase"/>
    <property type="match status" value="1"/>
</dbReference>
<dbReference type="SUPFAM" id="SSF51161">
    <property type="entry name" value="Trimeric LpxA-like enzymes"/>
    <property type="match status" value="1"/>
</dbReference>
<dbReference type="Pfam" id="PF00132">
    <property type="entry name" value="Hexapep"/>
    <property type="match status" value="1"/>
</dbReference>
<dbReference type="NCBIfam" id="TIGR01172">
    <property type="entry name" value="cysE"/>
    <property type="match status" value="1"/>
</dbReference>
<dbReference type="InterPro" id="IPR001451">
    <property type="entry name" value="Hexapep"/>
</dbReference>
<reference evidence="13" key="1">
    <citation type="submission" date="2017-02" db="EMBL/GenBank/DDBJ databases">
        <authorList>
            <person name="Varghese N."/>
            <person name="Submissions S."/>
        </authorList>
    </citation>
    <scope>NUCLEOTIDE SEQUENCE [LARGE SCALE GENOMIC DNA]</scope>
    <source>
        <strain evidence="13">DSM 3072</strain>
    </source>
</reference>
<dbReference type="CDD" id="cd03354">
    <property type="entry name" value="LbH_SAT"/>
    <property type="match status" value="1"/>
</dbReference>
<sequence>METQANSNYENQVIDRFWSDFKQQSRSIMESEPVLADLFNKLVFTCSNFDQCLARIISSKLATREVDKQQLFQVCMQAYAENRCLLENAVADVYAVLTRDPASSSIVRILMFLKGPHVIESWRISHWLWEQDRKDLACYIQSRISDVFSVDIHPAARIGKGLMLDHATNIVIGETAVIEDTVSLLHDVTLGGTGKECGDRHPKVCKGVMIGAGAKILGNIRIGEGAIVGAGSVVLADVPAHTTVVGVPARVIGHPQMEMPSLDMDQTFKGCKSESTEPLCPGIHVKQV</sequence>
<dbReference type="InterPro" id="IPR018357">
    <property type="entry name" value="Hexapep_transf_CS"/>
</dbReference>
<feature type="domain" description="Serine acetyltransferase N-terminal" evidence="11">
    <location>
        <begin position="17"/>
        <end position="121"/>
    </location>
</feature>
<evidence type="ECO:0000256" key="2">
    <source>
        <dbReference type="ARBA" id="ARBA00007274"/>
    </source>
</evidence>
<comment type="pathway">
    <text evidence="1">Amino-acid biosynthesis; L-cysteine biosynthesis; L-cysteine from L-serine: step 1/2.</text>
</comment>
<dbReference type="Gene3D" id="1.10.3130.10">
    <property type="entry name" value="serine acetyltransferase, domain 1"/>
    <property type="match status" value="1"/>
</dbReference>
<keyword evidence="7" id="KW-0677">Repeat</keyword>
<dbReference type="GO" id="GO:0009001">
    <property type="term" value="F:serine O-acetyltransferase activity"/>
    <property type="evidence" value="ECO:0007669"/>
    <property type="project" value="UniProtKB-EC"/>
</dbReference>
<dbReference type="GO" id="GO:0006535">
    <property type="term" value="P:cysteine biosynthetic process from serine"/>
    <property type="evidence" value="ECO:0007669"/>
    <property type="project" value="InterPro"/>
</dbReference>
<dbReference type="AlphaFoldDB" id="A0A1T4V4D2"/>
<evidence type="ECO:0000256" key="8">
    <source>
        <dbReference type="ARBA" id="ARBA00023192"/>
    </source>
</evidence>
<dbReference type="InterPro" id="IPR005881">
    <property type="entry name" value="Ser_O-AcTrfase"/>
</dbReference>
<dbReference type="EMBL" id="FUXX01000007">
    <property type="protein sequence ID" value="SKA59431.1"/>
    <property type="molecule type" value="Genomic_DNA"/>
</dbReference>
<dbReference type="SMART" id="SM00971">
    <property type="entry name" value="SATase_N"/>
    <property type="match status" value="1"/>
</dbReference>
<evidence type="ECO:0000256" key="10">
    <source>
        <dbReference type="ARBA" id="ARBA00049486"/>
    </source>
</evidence>
<dbReference type="PROSITE" id="PS00101">
    <property type="entry name" value="HEXAPEP_TRANSFERASES"/>
    <property type="match status" value="1"/>
</dbReference>
<keyword evidence="5" id="KW-0028">Amino-acid biosynthesis</keyword>
<dbReference type="RefSeq" id="WP_234973815.1">
    <property type="nucleotide sequence ID" value="NZ_FUXX01000007.1"/>
</dbReference>
<dbReference type="UniPathway" id="UPA00136">
    <property type="reaction ID" value="UER00199"/>
</dbReference>
<name>A0A1T4V4D2_9GAMM</name>
<gene>
    <name evidence="12" type="ORF">SAMN02745213_00692</name>
</gene>
<organism evidence="12 13">
    <name type="scientific">Succinivibrio dextrinosolvens DSM 3072</name>
    <dbReference type="NCBI Taxonomy" id="1123324"/>
    <lineage>
        <taxon>Bacteria</taxon>
        <taxon>Pseudomonadati</taxon>
        <taxon>Pseudomonadota</taxon>
        <taxon>Gammaproteobacteria</taxon>
        <taxon>Aeromonadales</taxon>
        <taxon>Succinivibrionaceae</taxon>
        <taxon>Succinivibrio</taxon>
    </lineage>
</organism>
<evidence type="ECO:0000256" key="7">
    <source>
        <dbReference type="ARBA" id="ARBA00022737"/>
    </source>
</evidence>
<evidence type="ECO:0000256" key="1">
    <source>
        <dbReference type="ARBA" id="ARBA00004876"/>
    </source>
</evidence>
<evidence type="ECO:0000256" key="4">
    <source>
        <dbReference type="ARBA" id="ARBA00018522"/>
    </source>
</evidence>
<keyword evidence="6 12" id="KW-0808">Transferase</keyword>
<evidence type="ECO:0000256" key="9">
    <source>
        <dbReference type="ARBA" id="ARBA00023315"/>
    </source>
</evidence>
<protein>
    <recommendedName>
        <fullName evidence="4">Serine acetyltransferase</fullName>
        <ecNumber evidence="3">2.3.1.30</ecNumber>
    </recommendedName>
</protein>
<keyword evidence="8" id="KW-0198">Cysteine biosynthesis</keyword>
<dbReference type="InterPro" id="IPR042122">
    <property type="entry name" value="Ser_AcTrfase_N_sf"/>
</dbReference>
<accession>A0A1T4V4D2</accession>
<dbReference type="Pfam" id="PF06426">
    <property type="entry name" value="SATase_N"/>
    <property type="match status" value="1"/>
</dbReference>
<dbReference type="GO" id="GO:0005737">
    <property type="term" value="C:cytoplasm"/>
    <property type="evidence" value="ECO:0007669"/>
    <property type="project" value="InterPro"/>
</dbReference>
<keyword evidence="13" id="KW-1185">Reference proteome</keyword>
<evidence type="ECO:0000313" key="13">
    <source>
        <dbReference type="Proteomes" id="UP000242432"/>
    </source>
</evidence>
<dbReference type="STRING" id="83771.SAMN02910357_01410"/>
<dbReference type="PANTHER" id="PTHR42811">
    <property type="entry name" value="SERINE ACETYLTRANSFERASE"/>
    <property type="match status" value="1"/>
</dbReference>
<dbReference type="InterPro" id="IPR045304">
    <property type="entry name" value="LbH_SAT"/>
</dbReference>
<dbReference type="EC" id="2.3.1.30" evidence="3"/>
<proteinExistence type="inferred from homology"/>
<evidence type="ECO:0000256" key="6">
    <source>
        <dbReference type="ARBA" id="ARBA00022679"/>
    </source>
</evidence>
<dbReference type="InterPro" id="IPR053376">
    <property type="entry name" value="Serine_acetyltransferase"/>
</dbReference>
<comment type="similarity">
    <text evidence="2">Belongs to the transferase hexapeptide repeat family.</text>
</comment>
<dbReference type="Gene3D" id="2.160.10.10">
    <property type="entry name" value="Hexapeptide repeat proteins"/>
    <property type="match status" value="1"/>
</dbReference>
<dbReference type="Proteomes" id="UP000242432">
    <property type="component" value="Unassembled WGS sequence"/>
</dbReference>
<evidence type="ECO:0000259" key="11">
    <source>
        <dbReference type="SMART" id="SM00971"/>
    </source>
</evidence>
<dbReference type="NCBIfam" id="NF041874">
    <property type="entry name" value="EPS_EpsC"/>
    <property type="match status" value="1"/>
</dbReference>
<evidence type="ECO:0000313" key="12">
    <source>
        <dbReference type="EMBL" id="SKA59431.1"/>
    </source>
</evidence>
<evidence type="ECO:0000256" key="3">
    <source>
        <dbReference type="ARBA" id="ARBA00013266"/>
    </source>
</evidence>